<evidence type="ECO:0000256" key="2">
    <source>
        <dbReference type="ARBA" id="ARBA00022475"/>
    </source>
</evidence>
<dbReference type="GO" id="GO:0005886">
    <property type="term" value="C:plasma membrane"/>
    <property type="evidence" value="ECO:0007669"/>
    <property type="project" value="UniProtKB-SubCell"/>
</dbReference>
<proteinExistence type="inferred from homology"/>
<evidence type="ECO:0000256" key="6">
    <source>
        <dbReference type="RuleBase" id="RU004057"/>
    </source>
</evidence>
<dbReference type="RefSeq" id="WP_197203727.1">
    <property type="nucleotide sequence ID" value="NZ_SJPL01000001.1"/>
</dbReference>
<keyword evidence="6" id="KW-0653">Protein transport</keyword>
<dbReference type="PANTHER" id="PTHR30625">
    <property type="entry name" value="PROTEIN TOLQ"/>
    <property type="match status" value="1"/>
</dbReference>
<keyword evidence="10" id="KW-1185">Reference proteome</keyword>
<dbReference type="AlphaFoldDB" id="A0A5C5Y7Z5"/>
<evidence type="ECO:0000313" key="10">
    <source>
        <dbReference type="Proteomes" id="UP000317238"/>
    </source>
</evidence>
<comment type="similarity">
    <text evidence="6">Belongs to the exbB/tolQ family.</text>
</comment>
<feature type="domain" description="MotA/TolQ/ExbB proton channel" evidence="8">
    <location>
        <begin position="155"/>
        <end position="258"/>
    </location>
</feature>
<organism evidence="9 10">
    <name type="scientific">Crateriforma conspicua</name>
    <dbReference type="NCBI Taxonomy" id="2527996"/>
    <lineage>
        <taxon>Bacteria</taxon>
        <taxon>Pseudomonadati</taxon>
        <taxon>Planctomycetota</taxon>
        <taxon>Planctomycetia</taxon>
        <taxon>Planctomycetales</taxon>
        <taxon>Planctomycetaceae</taxon>
        <taxon>Crateriforma</taxon>
    </lineage>
</organism>
<evidence type="ECO:0000256" key="5">
    <source>
        <dbReference type="ARBA" id="ARBA00023136"/>
    </source>
</evidence>
<accession>A0A5C5Y7Z5</accession>
<dbReference type="GO" id="GO:0017038">
    <property type="term" value="P:protein import"/>
    <property type="evidence" value="ECO:0007669"/>
    <property type="project" value="TreeGrafter"/>
</dbReference>
<keyword evidence="2" id="KW-1003">Cell membrane</keyword>
<sequence>MRKDSQASAEQYDNDLPDSPVESGGVLPICFGILAAGAFYAAAYVLPWAPIQRYFLGHAVAVAATVLFFVALASLVAKGIQVRAQTRRTLAIRDSDLTPELPPVGQASPTDRYRDRHDVRFVAQRWSETLAELPDSVRNSLLVQRLREVLHRQSLRGNAAHLADDLREVAGRDADASHDSFGLVRIIVWAIPMLGFLGTVIGITQTLGGLDFTDGAAAVDRLKSGLYVAFDTTALGLVLSVVAIFLQFPVERSEQRLLATIDKRVGPLLSAHLPSEDKEGNTTDLIVSLCDGIRTAVAQSLASQTDLWRQTIDVANEHWKSVHETDADRFADAIENTLSQTLRRHSDAIAGSLHAFNSGNEKMVDLQQDLISHTEKLALLYHQSDKLHAAQGALDANLERLAMAQQQIGIAADADQRHAAMSDAVRTLARAVDFLSARMAEPGTKMPSQIGRAA</sequence>
<comment type="subcellular location">
    <subcellularLocation>
        <location evidence="1">Cell membrane</location>
        <topology evidence="1">Multi-pass membrane protein</topology>
    </subcellularLocation>
    <subcellularLocation>
        <location evidence="6">Membrane</location>
        <topology evidence="6">Multi-pass membrane protein</topology>
    </subcellularLocation>
</comment>
<dbReference type="InterPro" id="IPR050790">
    <property type="entry name" value="ExbB/TolQ_transport"/>
</dbReference>
<evidence type="ECO:0000256" key="7">
    <source>
        <dbReference type="SAM" id="Phobius"/>
    </source>
</evidence>
<feature type="transmembrane region" description="Helical" evidence="7">
    <location>
        <begin position="55"/>
        <end position="77"/>
    </location>
</feature>
<dbReference type="Pfam" id="PF01618">
    <property type="entry name" value="MotA_ExbB"/>
    <property type="match status" value="1"/>
</dbReference>
<feature type="transmembrane region" description="Helical" evidence="7">
    <location>
        <begin position="224"/>
        <end position="246"/>
    </location>
</feature>
<dbReference type="Proteomes" id="UP000317238">
    <property type="component" value="Unassembled WGS sequence"/>
</dbReference>
<keyword evidence="6" id="KW-0813">Transport</keyword>
<reference evidence="9 10" key="1">
    <citation type="submission" date="2019-02" db="EMBL/GenBank/DDBJ databases">
        <title>Deep-cultivation of Planctomycetes and their phenomic and genomic characterization uncovers novel biology.</title>
        <authorList>
            <person name="Wiegand S."/>
            <person name="Jogler M."/>
            <person name="Boedeker C."/>
            <person name="Pinto D."/>
            <person name="Vollmers J."/>
            <person name="Rivas-Marin E."/>
            <person name="Kohn T."/>
            <person name="Peeters S.H."/>
            <person name="Heuer A."/>
            <person name="Rast P."/>
            <person name="Oberbeckmann S."/>
            <person name="Bunk B."/>
            <person name="Jeske O."/>
            <person name="Meyerdierks A."/>
            <person name="Storesund J.E."/>
            <person name="Kallscheuer N."/>
            <person name="Luecker S."/>
            <person name="Lage O.M."/>
            <person name="Pohl T."/>
            <person name="Merkel B.J."/>
            <person name="Hornburger P."/>
            <person name="Mueller R.-W."/>
            <person name="Bruemmer F."/>
            <person name="Labrenz M."/>
            <person name="Spormann A.M."/>
            <person name="Op Den Camp H."/>
            <person name="Overmann J."/>
            <person name="Amann R."/>
            <person name="Jetten M.S.M."/>
            <person name="Mascher T."/>
            <person name="Medema M.H."/>
            <person name="Devos D.P."/>
            <person name="Kaster A.-K."/>
            <person name="Ovreas L."/>
            <person name="Rohde M."/>
            <person name="Galperin M.Y."/>
            <person name="Jogler C."/>
        </authorList>
    </citation>
    <scope>NUCLEOTIDE SEQUENCE [LARGE SCALE GENOMIC DNA]</scope>
    <source>
        <strain evidence="9 10">Pan14r</strain>
    </source>
</reference>
<dbReference type="EMBL" id="SJPL01000001">
    <property type="protein sequence ID" value="TWT71078.1"/>
    <property type="molecule type" value="Genomic_DNA"/>
</dbReference>
<dbReference type="PANTHER" id="PTHR30625:SF11">
    <property type="entry name" value="MOTA_TOLQ_EXBB PROTON CHANNEL DOMAIN-CONTAINING PROTEIN"/>
    <property type="match status" value="1"/>
</dbReference>
<gene>
    <name evidence="9" type="ORF">Pan14r_33880</name>
</gene>
<protein>
    <submittedName>
        <fullName evidence="9">MotA/TolQ/ExbB proton channel family protein</fullName>
    </submittedName>
</protein>
<evidence type="ECO:0000256" key="1">
    <source>
        <dbReference type="ARBA" id="ARBA00004651"/>
    </source>
</evidence>
<feature type="transmembrane region" description="Helical" evidence="7">
    <location>
        <begin position="182"/>
        <end position="204"/>
    </location>
</feature>
<comment type="caution">
    <text evidence="9">The sequence shown here is derived from an EMBL/GenBank/DDBJ whole genome shotgun (WGS) entry which is preliminary data.</text>
</comment>
<keyword evidence="4 7" id="KW-1133">Transmembrane helix</keyword>
<keyword evidence="3 7" id="KW-0812">Transmembrane</keyword>
<keyword evidence="5 7" id="KW-0472">Membrane</keyword>
<evidence type="ECO:0000259" key="8">
    <source>
        <dbReference type="Pfam" id="PF01618"/>
    </source>
</evidence>
<evidence type="ECO:0000256" key="4">
    <source>
        <dbReference type="ARBA" id="ARBA00022989"/>
    </source>
</evidence>
<name>A0A5C5Y7Z5_9PLAN</name>
<feature type="transmembrane region" description="Helical" evidence="7">
    <location>
        <begin position="26"/>
        <end position="49"/>
    </location>
</feature>
<evidence type="ECO:0000313" key="9">
    <source>
        <dbReference type="EMBL" id="TWT71078.1"/>
    </source>
</evidence>
<evidence type="ECO:0000256" key="3">
    <source>
        <dbReference type="ARBA" id="ARBA00022692"/>
    </source>
</evidence>
<dbReference type="InterPro" id="IPR002898">
    <property type="entry name" value="MotA_ExbB_proton_chnl"/>
</dbReference>